<dbReference type="EMBL" id="GGFJ01011620">
    <property type="protein sequence ID" value="MBW60761.1"/>
    <property type="molecule type" value="Transcribed_RNA"/>
</dbReference>
<protein>
    <submittedName>
        <fullName evidence="3">Putative secreted protein</fullName>
    </submittedName>
</protein>
<dbReference type="AlphaFoldDB" id="A0A2M4C6H9"/>
<sequence>MLLIAAFIQLSLLSSVPPPIASGRSFSSIVSPTSIVPSSFALPVRVPEEDPPAAPLEPWPTEEPPETSFSRSTLNGVSVLRSIDSRSSYVISFGSMSSMEMPSRMSCGRSSNMTSFISGGSKSFVFCGSSSFVSSPALQTVAFCAAASSDFMGLCPIDPLIECCGWN</sequence>
<proteinExistence type="predicted"/>
<feature type="compositionally biased region" description="Pro residues" evidence="1">
    <location>
        <begin position="52"/>
        <end position="62"/>
    </location>
</feature>
<evidence type="ECO:0000256" key="1">
    <source>
        <dbReference type="SAM" id="MobiDB-lite"/>
    </source>
</evidence>
<evidence type="ECO:0000313" key="3">
    <source>
        <dbReference type="EMBL" id="MBW60761.1"/>
    </source>
</evidence>
<feature type="chain" id="PRO_5014656389" evidence="2">
    <location>
        <begin position="24"/>
        <end position="167"/>
    </location>
</feature>
<feature type="region of interest" description="Disordered" evidence="1">
    <location>
        <begin position="47"/>
        <end position="71"/>
    </location>
</feature>
<feature type="signal peptide" evidence="2">
    <location>
        <begin position="1"/>
        <end position="23"/>
    </location>
</feature>
<accession>A0A2M4C6H9</accession>
<name>A0A2M4C6H9_9DIPT</name>
<evidence type="ECO:0000256" key="2">
    <source>
        <dbReference type="SAM" id="SignalP"/>
    </source>
</evidence>
<organism evidence="3">
    <name type="scientific">Anopheles marajoara</name>
    <dbReference type="NCBI Taxonomy" id="58244"/>
    <lineage>
        <taxon>Eukaryota</taxon>
        <taxon>Metazoa</taxon>
        <taxon>Ecdysozoa</taxon>
        <taxon>Arthropoda</taxon>
        <taxon>Hexapoda</taxon>
        <taxon>Insecta</taxon>
        <taxon>Pterygota</taxon>
        <taxon>Neoptera</taxon>
        <taxon>Endopterygota</taxon>
        <taxon>Diptera</taxon>
        <taxon>Nematocera</taxon>
        <taxon>Culicoidea</taxon>
        <taxon>Culicidae</taxon>
        <taxon>Anophelinae</taxon>
        <taxon>Anopheles</taxon>
    </lineage>
</organism>
<reference evidence="3" key="1">
    <citation type="submission" date="2018-01" db="EMBL/GenBank/DDBJ databases">
        <title>An insight into the sialome of Amazonian anophelines.</title>
        <authorList>
            <person name="Ribeiro J.M."/>
            <person name="Scarpassa V."/>
            <person name="Calvo E."/>
        </authorList>
    </citation>
    <scope>NUCLEOTIDE SEQUENCE</scope>
    <source>
        <tissue evidence="3">Salivary glands</tissue>
    </source>
</reference>
<keyword evidence="2" id="KW-0732">Signal</keyword>